<protein>
    <recommendedName>
        <fullName evidence="5">AAA+ ATPase domain-containing protein</fullName>
    </recommendedName>
</protein>
<dbReference type="VEuPathDB" id="MicrosporidiaDB:EDEG_00064"/>
<reference evidence="7" key="2">
    <citation type="submission" date="2015-07" db="EMBL/GenBank/DDBJ databases">
        <title>Contrasting host-pathogen interactions and genome evolution in two generalist and specialist microsporidian pathogens of mosquitoes.</title>
        <authorList>
            <consortium name="The Broad Institute Genomics Platform"/>
            <consortium name="The Broad Institute Genome Sequencing Center for Infectious Disease"/>
            <person name="Cuomo C.A."/>
            <person name="Sanscrainte N.D."/>
            <person name="Goldberg J.M."/>
            <person name="Heiman D."/>
            <person name="Young S."/>
            <person name="Zeng Q."/>
            <person name="Becnel J.J."/>
            <person name="Birren B.W."/>
        </authorList>
    </citation>
    <scope>NUCLEOTIDE SEQUENCE [LARGE SCALE GENOMIC DNA]</scope>
    <source>
        <strain evidence="7">USNM 41457</strain>
    </source>
</reference>
<gene>
    <name evidence="6" type="ORF">EDEG_00064</name>
</gene>
<dbReference type="Gene3D" id="1.10.8.60">
    <property type="match status" value="1"/>
</dbReference>
<dbReference type="SUPFAM" id="SSF52540">
    <property type="entry name" value="P-loop containing nucleoside triphosphate hydrolases"/>
    <property type="match status" value="1"/>
</dbReference>
<dbReference type="Pfam" id="PF00004">
    <property type="entry name" value="AAA"/>
    <property type="match status" value="1"/>
</dbReference>
<evidence type="ECO:0000256" key="3">
    <source>
        <dbReference type="ARBA" id="ARBA00022741"/>
    </source>
</evidence>
<dbReference type="AlphaFoldDB" id="J9DUH1"/>
<reference evidence="6 7" key="1">
    <citation type="submission" date="2011-08" db="EMBL/GenBank/DDBJ databases">
        <authorList>
            <person name="Liu Z.J."/>
            <person name="Shi F.L."/>
            <person name="Lu J.Q."/>
            <person name="Li M."/>
            <person name="Wang Z.L."/>
        </authorList>
    </citation>
    <scope>NUCLEOTIDE SEQUENCE [LARGE SCALE GENOMIC DNA]</scope>
    <source>
        <strain evidence="6 7">USNM 41457</strain>
    </source>
</reference>
<dbReference type="GO" id="GO:0003689">
    <property type="term" value="F:DNA clamp loader activity"/>
    <property type="evidence" value="ECO:0007669"/>
    <property type="project" value="EnsemblFungi"/>
</dbReference>
<evidence type="ECO:0000259" key="5">
    <source>
        <dbReference type="SMART" id="SM00382"/>
    </source>
</evidence>
<name>J9DUH1_EDHAE</name>
<evidence type="ECO:0000256" key="2">
    <source>
        <dbReference type="ARBA" id="ARBA00022705"/>
    </source>
</evidence>
<dbReference type="InterPro" id="IPR027417">
    <property type="entry name" value="P-loop_NTPase"/>
</dbReference>
<dbReference type="InterPro" id="IPR003593">
    <property type="entry name" value="AAA+_ATPase"/>
</dbReference>
<dbReference type="HOGENOM" id="CLU_042324_2_0_1"/>
<dbReference type="GO" id="GO:0005663">
    <property type="term" value="C:DNA replication factor C complex"/>
    <property type="evidence" value="ECO:0007669"/>
    <property type="project" value="EnsemblFungi"/>
</dbReference>
<dbReference type="InterPro" id="IPR008921">
    <property type="entry name" value="DNA_pol3_clamp-load_cplx_C"/>
</dbReference>
<dbReference type="GO" id="GO:0003677">
    <property type="term" value="F:DNA binding"/>
    <property type="evidence" value="ECO:0007669"/>
    <property type="project" value="InterPro"/>
</dbReference>
<dbReference type="InterPro" id="IPR003959">
    <property type="entry name" value="ATPase_AAA_core"/>
</dbReference>
<dbReference type="GO" id="GO:0005524">
    <property type="term" value="F:ATP binding"/>
    <property type="evidence" value="ECO:0007669"/>
    <property type="project" value="UniProtKB-KW"/>
</dbReference>
<dbReference type="CDD" id="cd00009">
    <property type="entry name" value="AAA"/>
    <property type="match status" value="1"/>
</dbReference>
<dbReference type="SUPFAM" id="SSF48019">
    <property type="entry name" value="post-AAA+ oligomerization domain-like"/>
    <property type="match status" value="1"/>
</dbReference>
<dbReference type="PANTHER" id="PTHR11669">
    <property type="entry name" value="REPLICATION FACTOR C / DNA POLYMERASE III GAMMA-TAU SUBUNIT"/>
    <property type="match status" value="1"/>
</dbReference>
<keyword evidence="3" id="KW-0547">Nucleotide-binding</keyword>
<dbReference type="OrthoDB" id="4199794at2759"/>
<accession>J9DUH1</accession>
<comment type="caution">
    <text evidence="6">The sequence shown here is derived from an EMBL/GenBank/DDBJ whole genome shotgun (WGS) entry which is preliminary data.</text>
</comment>
<dbReference type="InterPro" id="IPR013748">
    <property type="entry name" value="Rep_factorC_C"/>
</dbReference>
<evidence type="ECO:0000313" key="6">
    <source>
        <dbReference type="EMBL" id="EJW04947.1"/>
    </source>
</evidence>
<dbReference type="GO" id="GO:0006272">
    <property type="term" value="P:leading strand elongation"/>
    <property type="evidence" value="ECO:0007669"/>
    <property type="project" value="EnsemblFungi"/>
</dbReference>
<dbReference type="GO" id="GO:0016887">
    <property type="term" value="F:ATP hydrolysis activity"/>
    <property type="evidence" value="ECO:0007669"/>
    <property type="project" value="EnsemblFungi"/>
</dbReference>
<evidence type="ECO:0000256" key="4">
    <source>
        <dbReference type="ARBA" id="ARBA00022840"/>
    </source>
</evidence>
<keyword evidence="7" id="KW-1185">Reference proteome</keyword>
<dbReference type="Pfam" id="PF08542">
    <property type="entry name" value="Rep_fac_C"/>
    <property type="match status" value="1"/>
</dbReference>
<organism evidence="6 7">
    <name type="scientific">Edhazardia aedis (strain USNM 41457)</name>
    <name type="common">Microsporidian parasite</name>
    <dbReference type="NCBI Taxonomy" id="1003232"/>
    <lineage>
        <taxon>Eukaryota</taxon>
        <taxon>Fungi</taxon>
        <taxon>Fungi incertae sedis</taxon>
        <taxon>Microsporidia</taxon>
        <taxon>Edhazardia</taxon>
    </lineage>
</organism>
<feature type="domain" description="AAA+ ATPase" evidence="5">
    <location>
        <begin position="35"/>
        <end position="161"/>
    </location>
</feature>
<dbReference type="GO" id="GO:0005829">
    <property type="term" value="C:cytosol"/>
    <property type="evidence" value="ECO:0007669"/>
    <property type="project" value="EnsemblFungi"/>
</dbReference>
<dbReference type="GO" id="GO:0031390">
    <property type="term" value="C:Ctf18 RFC-like complex"/>
    <property type="evidence" value="ECO:0007669"/>
    <property type="project" value="EnsemblFungi"/>
</dbReference>
<dbReference type="GO" id="GO:0006281">
    <property type="term" value="P:DNA repair"/>
    <property type="evidence" value="ECO:0007669"/>
    <property type="project" value="TreeGrafter"/>
</dbReference>
<comment type="similarity">
    <text evidence="1">Belongs to the activator 1 small subunits family.</text>
</comment>
<dbReference type="OMA" id="AEDNLPW"/>
<dbReference type="STRING" id="1003232.J9DUH1"/>
<keyword evidence="2" id="KW-0235">DNA replication</keyword>
<dbReference type="Proteomes" id="UP000003163">
    <property type="component" value="Unassembled WGS sequence"/>
</dbReference>
<dbReference type="Pfam" id="PF21960">
    <property type="entry name" value="RCF1-5-like_lid"/>
    <property type="match status" value="1"/>
</dbReference>
<dbReference type="InParanoid" id="J9DUH1"/>
<evidence type="ECO:0000313" key="7">
    <source>
        <dbReference type="Proteomes" id="UP000003163"/>
    </source>
</evidence>
<evidence type="ECO:0000256" key="1">
    <source>
        <dbReference type="ARBA" id="ARBA00005378"/>
    </source>
</evidence>
<sequence length="312" mass="35238">MTLPISEKYRPKALTEVLGNSEVVRSLSKIAASGILPHMLFYGPPGTGKTTTIRALAFQLYGLNYKSNILELNASDERGIDTVRNTIKSFAQTISFKNTMKLIILDEADSMSRDAQNCMRRIIEDFSSNVRFCLIANYSSKIIPAIQSRCTKFRFAPVKDSNIAQRIENICIKENIKFSKDGIHAIVRYCNGDMRKIMNDLEGISNAYGLIDEFSVNSICGGTSEKIFDEFYKILFTNDFEKILLSCQVIKDKYSIDCDALITYISGLIVKSDILKKMQILKILSDIQYRLSLGCSQEIQMAAFISCFIHLR</sequence>
<dbReference type="GO" id="GO:0031389">
    <property type="term" value="C:Rad17 RFC-like complex"/>
    <property type="evidence" value="ECO:0007669"/>
    <property type="project" value="EnsemblFungi"/>
</dbReference>
<proteinExistence type="inferred from homology"/>
<dbReference type="PANTHER" id="PTHR11669:SF20">
    <property type="entry name" value="REPLICATION FACTOR C SUBUNIT 4"/>
    <property type="match status" value="1"/>
</dbReference>
<dbReference type="FunFam" id="3.40.50.300:FF:000952">
    <property type="entry name" value="Replication factor C subunit 2"/>
    <property type="match status" value="1"/>
</dbReference>
<dbReference type="EMBL" id="AFBI03000001">
    <property type="protein sequence ID" value="EJW04947.1"/>
    <property type="molecule type" value="Genomic_DNA"/>
</dbReference>
<dbReference type="SMART" id="SM00382">
    <property type="entry name" value="AAA"/>
    <property type="match status" value="1"/>
</dbReference>
<keyword evidence="4" id="KW-0067">ATP-binding</keyword>
<dbReference type="InterPro" id="IPR047854">
    <property type="entry name" value="RFC_lid"/>
</dbReference>
<dbReference type="InterPro" id="IPR050238">
    <property type="entry name" value="DNA_Rep/Repair_Clamp_Loader"/>
</dbReference>
<dbReference type="Gene3D" id="3.40.50.300">
    <property type="entry name" value="P-loop containing nucleotide triphosphate hydrolases"/>
    <property type="match status" value="1"/>
</dbReference>
<dbReference type="CDD" id="cd18140">
    <property type="entry name" value="HLD_clamp_RFC"/>
    <property type="match status" value="1"/>
</dbReference>
<dbReference type="GO" id="GO:0031391">
    <property type="term" value="C:Elg1 RFC-like complex"/>
    <property type="evidence" value="ECO:0007669"/>
    <property type="project" value="EnsemblFungi"/>
</dbReference>
<dbReference type="Gene3D" id="1.20.272.10">
    <property type="match status" value="1"/>
</dbReference>
<dbReference type="FunCoup" id="J9DUH1">
    <property type="interactions" value="209"/>
</dbReference>